<accession>A0A0B4ZX75</accession>
<keyword evidence="8" id="KW-0378">Hydrolase</keyword>
<keyword evidence="4" id="KW-0479">Metal-binding</keyword>
<dbReference type="GO" id="GO:0003899">
    <property type="term" value="F:DNA-directed RNA polymerase activity"/>
    <property type="evidence" value="ECO:0007669"/>
    <property type="project" value="InterPro"/>
</dbReference>
<dbReference type="GO" id="GO:0006260">
    <property type="term" value="P:DNA replication"/>
    <property type="evidence" value="ECO:0007669"/>
    <property type="project" value="UniProtKB-KW"/>
</dbReference>
<dbReference type="Proteomes" id="UP000119561">
    <property type="component" value="Segment"/>
</dbReference>
<evidence type="ECO:0000313" key="8">
    <source>
        <dbReference type="EMBL" id="AJD79487.1"/>
    </source>
</evidence>
<keyword evidence="8" id="KW-0067">ATP-binding</keyword>
<evidence type="ECO:0000256" key="1">
    <source>
        <dbReference type="ARBA" id="ARBA00022562"/>
    </source>
</evidence>
<keyword evidence="8" id="KW-0347">Helicase</keyword>
<evidence type="ECO:0000256" key="2">
    <source>
        <dbReference type="ARBA" id="ARBA00022679"/>
    </source>
</evidence>
<keyword evidence="1" id="KW-1048">Host nucleus</keyword>
<keyword evidence="6" id="KW-0862">Zinc</keyword>
<feature type="region of interest" description="Disordered" evidence="7">
    <location>
        <begin position="597"/>
        <end position="637"/>
    </location>
</feature>
<keyword evidence="2" id="KW-0808">Transferase</keyword>
<feature type="region of interest" description="Disordered" evidence="7">
    <location>
        <begin position="651"/>
        <end position="681"/>
    </location>
</feature>
<reference evidence="8 9" key="1">
    <citation type="submission" date="2014-06" db="EMBL/GenBank/DDBJ databases">
        <title>Comparetive analysis of the highly pathogenic variant of pseudorabies virus strain ZJ01.</title>
        <authorList>
            <person name="Gu Z."/>
            <person name="Dong J."/>
            <person name="Sun H."/>
            <person name="Yang W."/>
            <person name="Hou C."/>
            <person name="Bai J."/>
            <person name="Jiang P."/>
        </authorList>
    </citation>
    <scope>NUCLEOTIDE SEQUENCE [LARGE SCALE GENOMIC DNA]</scope>
    <source>
        <strain evidence="8">ZJ01</strain>
    </source>
</reference>
<organism evidence="8 9">
    <name type="scientific">Suid herpesvirus 1</name>
    <name type="common">SuHV-1</name>
    <name type="synonym">Pseudorabies virus</name>
    <dbReference type="NCBI Taxonomy" id="10345"/>
    <lineage>
        <taxon>Viruses</taxon>
        <taxon>Duplodnaviria</taxon>
        <taxon>Heunggongvirae</taxon>
        <taxon>Peploviricota</taxon>
        <taxon>Herviviricetes</taxon>
        <taxon>Herpesvirales</taxon>
        <taxon>Orthoherpesviridae</taxon>
        <taxon>Alphaherpesvirinae</taxon>
        <taxon>Varicellovirus</taxon>
        <taxon>Varicellovirus suidalpha1</taxon>
    </lineage>
</organism>
<dbReference type="GO" id="GO:0039686">
    <property type="term" value="P:bidirectional double-stranded viral DNA replication"/>
    <property type="evidence" value="ECO:0007669"/>
    <property type="project" value="InterPro"/>
</dbReference>
<keyword evidence="5" id="KW-0863">Zinc-finger</keyword>
<keyword evidence="8" id="KW-0547">Nucleotide-binding</keyword>
<dbReference type="EMBL" id="KM061380">
    <property type="protein sequence ID" value="AJD79487.1"/>
    <property type="molecule type" value="Genomic_DNA"/>
</dbReference>
<dbReference type="GO" id="GO:0004386">
    <property type="term" value="F:helicase activity"/>
    <property type="evidence" value="ECO:0007669"/>
    <property type="project" value="UniProtKB-KW"/>
</dbReference>
<dbReference type="Pfam" id="PF03121">
    <property type="entry name" value="Herpes_UL52"/>
    <property type="match status" value="1"/>
</dbReference>
<feature type="compositionally biased region" description="Low complexity" evidence="7">
    <location>
        <begin position="599"/>
        <end position="608"/>
    </location>
</feature>
<feature type="compositionally biased region" description="Basic and acidic residues" evidence="7">
    <location>
        <begin position="666"/>
        <end position="681"/>
    </location>
</feature>
<name>A0A0B4ZX75_SUHV</name>
<evidence type="ECO:0000256" key="5">
    <source>
        <dbReference type="ARBA" id="ARBA00022771"/>
    </source>
</evidence>
<keyword evidence="3" id="KW-0235">DNA replication</keyword>
<evidence type="ECO:0000256" key="3">
    <source>
        <dbReference type="ARBA" id="ARBA00022705"/>
    </source>
</evidence>
<evidence type="ECO:0000256" key="6">
    <source>
        <dbReference type="ARBA" id="ARBA00022833"/>
    </source>
</evidence>
<protein>
    <submittedName>
        <fullName evidence="8">Helicase-primase primase subunit</fullName>
    </submittedName>
</protein>
<evidence type="ECO:0000256" key="4">
    <source>
        <dbReference type="ARBA" id="ARBA00022723"/>
    </source>
</evidence>
<evidence type="ECO:0000256" key="7">
    <source>
        <dbReference type="SAM" id="MobiDB-lite"/>
    </source>
</evidence>
<sequence length="969" mass="104291">MPPSMIRVLYATDGCAITYSLMLLTGQEPSGAVYVVSYAWDGAGLDEAFSLPGERAEAELLARRPGVTFCLTGHVASVRVRPVFVAAATPAVVRALCRGEPLAARDVLEAMDEAATFALHDGLIAALTMVLEQMRPRTGNAEYAPERPLRSIAVGRRGLTSLFVHHETQTLAAFRRLYGNHNTPFWYVARFGPEEKTLVLATRLHLFHARPAYDLRALKDLLLTYNPRVGPNPSGLDPAGLLSFAALSRFCCLSGYARGPAAARAARYVDERVRADRAEMGVLRDYIAHDRGSLKLPDREFVTYVYLAHFESFNRARLREHLDAVNVTDPAAPVGRSPLGERAAATFFRHVRAQLNIRDYVAQNVTPSVARLAPAVGAGYVEDRTYAALAADAPRGLCDAAAGLARHVTAVEERLAPHGWVRAPDEEQAHSQQQQPGADGTVLRRLLELAAAPGGGRARTALGALLGLPDARPPAPVYRVELAHRRQAFAVLAGDAWGAATARRDAAPEMAAHEPAAQMYVSRHEVFNARLAVTNIVLDVDFRLARPVPAGTLEAAMRGFRRAVLDALALLFPEADGDWAAHPCYVYKSACPPGGAGAAGSAAAASSDDGLEGAPWDDDVAAPADFGAAPDGEDWADWDAGAPAEVYTCDDDEVGAGIPGAQRRGPHPEDPDPARARPAADERPACGCRAKMGFRVCTPVPSPYAVAGADTVRGLARVLQQAVLLERDFIEPMGPYLQDFTFVDTGVYAHGRSLRLPFFAKVDGGGCHGRLLPFGDAPPGFDDPRNFHFHARPAHAVTRVLHSLGGEYESFFERKAARNREAFFARRTPLADMLRGLAVDAEDRRALEAFVADVAMAPVLRHLDAHFNGRAHEYAGATAQRVVAKPDWVLFQLCGPARFSCLRARHARSPPARTFVALSVDAHDRLCISLSQQCFATKCGSNATRTIFTAEVGQSCSSADARCTSSSSG</sequence>
<evidence type="ECO:0000313" key="9">
    <source>
        <dbReference type="Proteomes" id="UP000119561"/>
    </source>
</evidence>
<proteinExistence type="inferred from homology"/>
<dbReference type="GO" id="GO:0008270">
    <property type="term" value="F:zinc ion binding"/>
    <property type="evidence" value="ECO:0007669"/>
    <property type="project" value="UniProtKB-KW"/>
</dbReference>
<feature type="compositionally biased region" description="Acidic residues" evidence="7">
    <location>
        <begin position="609"/>
        <end position="620"/>
    </location>
</feature>
<dbReference type="HAMAP" id="MF_04011">
    <property type="entry name" value="HSV_PRIM"/>
    <property type="match status" value="1"/>
</dbReference>
<feature type="compositionally biased region" description="Low complexity" evidence="7">
    <location>
        <begin position="621"/>
        <end position="630"/>
    </location>
</feature>
<dbReference type="InterPro" id="IPR033685">
    <property type="entry name" value="HSV_PRIM"/>
</dbReference>